<proteinExistence type="predicted"/>
<sequence length="310" mass="35100">MAGKNVDGREVSAMRDHWEIQYSRFFEYPPRPRALHPHSSTWSLRPLPESRRNLSKGTWISSSPSSTSFLDLIYYNASQWTLIVSLQEKIYEEHFISKLHFSWPQVSCVQDCPVRGSRVVFASYKDSEGQASIHIVFGLLIDIILALPGPEVCNALFKRFRNRNFHAFFEGHVAAAGSNFELDILTQTEFTSQDVVQQSAEDDMDLVNPTWKDTTQMQTVRDHDVIQQSCSEITAVGHDYADMSSPLPPSFTVLLSNGAETEQEQPKPLEDIDIMAQLLSYLKGINDSSFCDTLNKIEKVIYELGGDLTI</sequence>
<accession>A0AAN8V482</accession>
<evidence type="ECO:0000313" key="2">
    <source>
        <dbReference type="EMBL" id="KAK6920652.1"/>
    </source>
</evidence>
<reference evidence="2 3" key="1">
    <citation type="submission" date="2023-12" db="EMBL/GenBank/DDBJ databases">
        <title>A high-quality genome assembly for Dillenia turbinata (Dilleniales).</title>
        <authorList>
            <person name="Chanderbali A."/>
        </authorList>
    </citation>
    <scope>NUCLEOTIDE SEQUENCE [LARGE SCALE GENOMIC DNA]</scope>
    <source>
        <strain evidence="2">LSX21</strain>
        <tissue evidence="2">Leaf</tissue>
    </source>
</reference>
<dbReference type="AlphaFoldDB" id="A0AAN8V482"/>
<dbReference type="InterPro" id="IPR057619">
    <property type="entry name" value="PH_PHS1"/>
</dbReference>
<dbReference type="EMBL" id="JBAMMX010000020">
    <property type="protein sequence ID" value="KAK6920652.1"/>
    <property type="molecule type" value="Genomic_DNA"/>
</dbReference>
<organism evidence="2 3">
    <name type="scientific">Dillenia turbinata</name>
    <dbReference type="NCBI Taxonomy" id="194707"/>
    <lineage>
        <taxon>Eukaryota</taxon>
        <taxon>Viridiplantae</taxon>
        <taxon>Streptophyta</taxon>
        <taxon>Embryophyta</taxon>
        <taxon>Tracheophyta</taxon>
        <taxon>Spermatophyta</taxon>
        <taxon>Magnoliopsida</taxon>
        <taxon>eudicotyledons</taxon>
        <taxon>Gunneridae</taxon>
        <taxon>Pentapetalae</taxon>
        <taxon>Dilleniales</taxon>
        <taxon>Dilleniaceae</taxon>
        <taxon>Dillenia</taxon>
    </lineage>
</organism>
<evidence type="ECO:0000313" key="3">
    <source>
        <dbReference type="Proteomes" id="UP001370490"/>
    </source>
</evidence>
<protein>
    <recommendedName>
        <fullName evidence="1">Poor homologous synapsis 1 PH domain-containing protein</fullName>
    </recommendedName>
</protein>
<evidence type="ECO:0000259" key="1">
    <source>
        <dbReference type="Pfam" id="PF25349"/>
    </source>
</evidence>
<gene>
    <name evidence="2" type="ORF">RJ641_014330</name>
</gene>
<name>A0AAN8V482_9MAGN</name>
<comment type="caution">
    <text evidence="2">The sequence shown here is derived from an EMBL/GenBank/DDBJ whole genome shotgun (WGS) entry which is preliminary data.</text>
</comment>
<feature type="domain" description="Poor homologous synapsis 1 PH" evidence="1">
    <location>
        <begin position="16"/>
        <end position="130"/>
    </location>
</feature>
<dbReference type="Proteomes" id="UP001370490">
    <property type="component" value="Unassembled WGS sequence"/>
</dbReference>
<keyword evidence="3" id="KW-1185">Reference proteome</keyword>
<dbReference type="Pfam" id="PF25349">
    <property type="entry name" value="PH_PHS1"/>
    <property type="match status" value="1"/>
</dbReference>